<reference evidence="1 2" key="1">
    <citation type="submission" date="2019-02" db="EMBL/GenBank/DDBJ databases">
        <title>Deep-cultivation of Planctomycetes and their phenomic and genomic characterization uncovers novel biology.</title>
        <authorList>
            <person name="Wiegand S."/>
            <person name="Jogler M."/>
            <person name="Boedeker C."/>
            <person name="Pinto D."/>
            <person name="Vollmers J."/>
            <person name="Rivas-Marin E."/>
            <person name="Kohn T."/>
            <person name="Peeters S.H."/>
            <person name="Heuer A."/>
            <person name="Rast P."/>
            <person name="Oberbeckmann S."/>
            <person name="Bunk B."/>
            <person name="Jeske O."/>
            <person name="Meyerdierks A."/>
            <person name="Storesund J.E."/>
            <person name="Kallscheuer N."/>
            <person name="Luecker S."/>
            <person name="Lage O.M."/>
            <person name="Pohl T."/>
            <person name="Merkel B.J."/>
            <person name="Hornburger P."/>
            <person name="Mueller R.-W."/>
            <person name="Bruemmer F."/>
            <person name="Labrenz M."/>
            <person name="Spormann A.M."/>
            <person name="Op Den Camp H."/>
            <person name="Overmann J."/>
            <person name="Amann R."/>
            <person name="Jetten M.S.M."/>
            <person name="Mascher T."/>
            <person name="Medema M.H."/>
            <person name="Devos D.P."/>
            <person name="Kaster A.-K."/>
            <person name="Ovreas L."/>
            <person name="Rohde M."/>
            <person name="Galperin M.Y."/>
            <person name="Jogler C."/>
        </authorList>
    </citation>
    <scope>NUCLEOTIDE SEQUENCE [LARGE SCALE GENOMIC DNA]</scope>
    <source>
        <strain evidence="1 2">CA54</strain>
    </source>
</reference>
<organism evidence="1 2">
    <name type="scientific">Symmachiella macrocystis</name>
    <dbReference type="NCBI Taxonomy" id="2527985"/>
    <lineage>
        <taxon>Bacteria</taxon>
        <taxon>Pseudomonadati</taxon>
        <taxon>Planctomycetota</taxon>
        <taxon>Planctomycetia</taxon>
        <taxon>Planctomycetales</taxon>
        <taxon>Planctomycetaceae</taxon>
        <taxon>Symmachiella</taxon>
    </lineage>
</organism>
<proteinExistence type="predicted"/>
<protein>
    <submittedName>
        <fullName evidence="1">Uncharacterized protein</fullName>
    </submittedName>
</protein>
<evidence type="ECO:0000313" key="1">
    <source>
        <dbReference type="EMBL" id="TWU05207.1"/>
    </source>
</evidence>
<sequence length="31" mass="3534">MTKMRTGALELERQCTSGSIYNQPKFNVSDK</sequence>
<dbReference type="AlphaFoldDB" id="A0A5C6B0B0"/>
<gene>
    <name evidence="1" type="ORF">CA54_58950</name>
</gene>
<dbReference type="EMBL" id="SJPP01000004">
    <property type="protein sequence ID" value="TWU05207.1"/>
    <property type="molecule type" value="Genomic_DNA"/>
</dbReference>
<comment type="caution">
    <text evidence="1">The sequence shown here is derived from an EMBL/GenBank/DDBJ whole genome shotgun (WGS) entry which is preliminary data.</text>
</comment>
<name>A0A5C6B0B0_9PLAN</name>
<keyword evidence="2" id="KW-1185">Reference proteome</keyword>
<accession>A0A5C6B0B0</accession>
<dbReference type="Proteomes" id="UP000320735">
    <property type="component" value="Unassembled WGS sequence"/>
</dbReference>
<evidence type="ECO:0000313" key="2">
    <source>
        <dbReference type="Proteomes" id="UP000320735"/>
    </source>
</evidence>